<evidence type="ECO:0000313" key="1">
    <source>
        <dbReference type="EMBL" id="KAJ8628861.1"/>
    </source>
</evidence>
<dbReference type="EMBL" id="CM056815">
    <property type="protein sequence ID" value="KAJ8628861.1"/>
    <property type="molecule type" value="Genomic_DNA"/>
</dbReference>
<name>A0ACC2L627_PERAE</name>
<sequence length="132" mass="15528">MKSTQEERDETLRDRNRSRDLASAKWRSRSSFLLPLRERREMRRREIAIGLATPRDRDRSCDLASAKWSSRSSFLLPLRERREMRRQEIAIDLAIWLRRNGALRIQDSPSGEQVVKYLTLIRSSTLAEQTAA</sequence>
<evidence type="ECO:0000313" key="2">
    <source>
        <dbReference type="Proteomes" id="UP001234297"/>
    </source>
</evidence>
<gene>
    <name evidence="1" type="ORF">MRB53_022184</name>
</gene>
<keyword evidence="2" id="KW-1185">Reference proteome</keyword>
<proteinExistence type="predicted"/>
<organism evidence="1 2">
    <name type="scientific">Persea americana</name>
    <name type="common">Avocado</name>
    <dbReference type="NCBI Taxonomy" id="3435"/>
    <lineage>
        <taxon>Eukaryota</taxon>
        <taxon>Viridiplantae</taxon>
        <taxon>Streptophyta</taxon>
        <taxon>Embryophyta</taxon>
        <taxon>Tracheophyta</taxon>
        <taxon>Spermatophyta</taxon>
        <taxon>Magnoliopsida</taxon>
        <taxon>Magnoliidae</taxon>
        <taxon>Laurales</taxon>
        <taxon>Lauraceae</taxon>
        <taxon>Persea</taxon>
    </lineage>
</organism>
<protein>
    <submittedName>
        <fullName evidence="1">Uncharacterized protein</fullName>
    </submittedName>
</protein>
<accession>A0ACC2L627</accession>
<reference evidence="1 2" key="1">
    <citation type="journal article" date="2022" name="Hortic Res">
        <title>A haplotype resolved chromosomal level avocado genome allows analysis of novel avocado genes.</title>
        <authorList>
            <person name="Nath O."/>
            <person name="Fletcher S.J."/>
            <person name="Hayward A."/>
            <person name="Shaw L.M."/>
            <person name="Masouleh A.K."/>
            <person name="Furtado A."/>
            <person name="Henry R.J."/>
            <person name="Mitter N."/>
        </authorList>
    </citation>
    <scope>NUCLEOTIDE SEQUENCE [LARGE SCALE GENOMIC DNA]</scope>
    <source>
        <strain evidence="2">cv. Hass</strain>
    </source>
</reference>
<dbReference type="Proteomes" id="UP001234297">
    <property type="component" value="Chromosome 7"/>
</dbReference>
<comment type="caution">
    <text evidence="1">The sequence shown here is derived from an EMBL/GenBank/DDBJ whole genome shotgun (WGS) entry which is preliminary data.</text>
</comment>